<keyword evidence="2" id="KW-0812">Transmembrane</keyword>
<feature type="coiled-coil region" evidence="1">
    <location>
        <begin position="633"/>
        <end position="660"/>
    </location>
</feature>
<keyword evidence="1" id="KW-0175">Coiled coil</keyword>
<evidence type="ECO:0000256" key="2">
    <source>
        <dbReference type="SAM" id="Phobius"/>
    </source>
</evidence>
<evidence type="ECO:0000313" key="4">
    <source>
        <dbReference type="Proteomes" id="UP001189429"/>
    </source>
</evidence>
<evidence type="ECO:0000313" key="3">
    <source>
        <dbReference type="EMBL" id="CAK0890715.1"/>
    </source>
</evidence>
<sequence length="851" mass="94775">MAKTSIEEAEKLDGIPLAKRARMSWVRLAPQQEESCLIEVVDDEMMLLEESTETIYMLAFKGKVPAIVEGKLTSEQREQFYAAKLEALEAFNKNDGWGPIDEAEVDPAACCPLRFLLKWKVQDGQRVANARVLYQGFKHRDVTEGQLDKGAPTLSRLGRHTVMLWAALRKWRLLAADVKSAFLQAEDVGAHGVKLYASPTKEMREMLVRRIGLQPGQLLKMIKPRFGGPRSPKLWRYRSDEVAKEIGFKNHWLENCLLLPMRTARPSDDPFDARSFDGQTFVVDGFIGEHVDDFTGCGENVSCEDDLRAKLDDAECFQARLGTLNEKFKFGKWEFGPSLVFTGGEVEQSLSTYAATIKFEKYLHAVKPITVEKHWRADPTSALSPQLQWPAAQGVIIAAATVSFRAAATGHATVQDLLDANKDLRFLKANADVGLYFGFDKPWSELRVGGCSDASWASRPDGSSQGGYQIFVGPEDELNAGTPTPFVAMEWAPKKLARLCRSSLSAEAQAAAMGADSLMWVRVFLTLSLRPDLGHDAAMTYLGESLFITDAKCLYDASRSATAGLGIAERRTAIEVKIVNEQLAEVNAKWKWVNTQQQMADGLTKLSARQMMAYVLRLGVHALRYDPDFVAGKKLTKRAMEQREKELDLAREELLDTFEKAPVAKAKAKAKTRHFGASGARLAATLAAPGATSSGAELVQYTPSGVELFNPPTNDDWNTLLMKLAMFGLMAMLVAFGCGFWVGTCWTRWTTTDTEQKNIKPLEPETEPNPGKTVKRDAEVTEMMTTGVNTKQPRQKKARHMMCQSQCRYNQDVQTPRFQPLPEYELMCIVMYTLLGAREARTCLPGEIDRS</sequence>
<comment type="caution">
    <text evidence="3">The sequence shown here is derived from an EMBL/GenBank/DDBJ whole genome shotgun (WGS) entry which is preliminary data.</text>
</comment>
<evidence type="ECO:0008006" key="5">
    <source>
        <dbReference type="Google" id="ProtNLM"/>
    </source>
</evidence>
<name>A0ABN9WV53_9DINO</name>
<feature type="non-terminal residue" evidence="3">
    <location>
        <position position="851"/>
    </location>
</feature>
<reference evidence="3" key="1">
    <citation type="submission" date="2023-10" db="EMBL/GenBank/DDBJ databases">
        <authorList>
            <person name="Chen Y."/>
            <person name="Shah S."/>
            <person name="Dougan E. K."/>
            <person name="Thang M."/>
            <person name="Chan C."/>
        </authorList>
    </citation>
    <scope>NUCLEOTIDE SEQUENCE [LARGE SCALE GENOMIC DNA]</scope>
</reference>
<organism evidence="3 4">
    <name type="scientific">Prorocentrum cordatum</name>
    <dbReference type="NCBI Taxonomy" id="2364126"/>
    <lineage>
        <taxon>Eukaryota</taxon>
        <taxon>Sar</taxon>
        <taxon>Alveolata</taxon>
        <taxon>Dinophyceae</taxon>
        <taxon>Prorocentrales</taxon>
        <taxon>Prorocentraceae</taxon>
        <taxon>Prorocentrum</taxon>
    </lineage>
</organism>
<accession>A0ABN9WV53</accession>
<dbReference type="Proteomes" id="UP001189429">
    <property type="component" value="Unassembled WGS sequence"/>
</dbReference>
<keyword evidence="4" id="KW-1185">Reference proteome</keyword>
<protein>
    <recommendedName>
        <fullName evidence="5">Reverse transcriptase Ty1/copia-type domain-containing protein</fullName>
    </recommendedName>
</protein>
<gene>
    <name evidence="3" type="ORF">PCOR1329_LOCUS70830</name>
</gene>
<dbReference type="EMBL" id="CAUYUJ010019381">
    <property type="protein sequence ID" value="CAK0890715.1"/>
    <property type="molecule type" value="Genomic_DNA"/>
</dbReference>
<keyword evidence="2" id="KW-0472">Membrane</keyword>
<evidence type="ECO:0000256" key="1">
    <source>
        <dbReference type="SAM" id="Coils"/>
    </source>
</evidence>
<feature type="transmembrane region" description="Helical" evidence="2">
    <location>
        <begin position="720"/>
        <end position="742"/>
    </location>
</feature>
<proteinExistence type="predicted"/>
<keyword evidence="2" id="KW-1133">Transmembrane helix</keyword>